<evidence type="ECO:0000313" key="9">
    <source>
        <dbReference type="Proteomes" id="UP000031668"/>
    </source>
</evidence>
<proteinExistence type="predicted"/>
<evidence type="ECO:0000256" key="1">
    <source>
        <dbReference type="ARBA" id="ARBA00022679"/>
    </source>
</evidence>
<evidence type="ECO:0000256" key="3">
    <source>
        <dbReference type="ARBA" id="ARBA00022722"/>
    </source>
</evidence>
<comment type="caution">
    <text evidence="8">The sequence shown here is derived from an EMBL/GenBank/DDBJ whole genome shotgun (WGS) entry which is preliminary data.</text>
</comment>
<dbReference type="PANTHER" id="PTHR37984">
    <property type="entry name" value="PROTEIN CBG26694"/>
    <property type="match status" value="1"/>
</dbReference>
<dbReference type="GO" id="GO:0004519">
    <property type="term" value="F:endonuclease activity"/>
    <property type="evidence" value="ECO:0007669"/>
    <property type="project" value="UniProtKB-KW"/>
</dbReference>
<dbReference type="InterPro" id="IPR041373">
    <property type="entry name" value="RT_RNaseH"/>
</dbReference>
<keyword evidence="3" id="KW-0540">Nuclease</keyword>
<dbReference type="PANTHER" id="PTHR37984:SF5">
    <property type="entry name" value="PROTEIN NYNRIN-LIKE"/>
    <property type="match status" value="1"/>
</dbReference>
<keyword evidence="9" id="KW-1185">Reference proteome</keyword>
<keyword evidence="4" id="KW-0255">Endonuclease</keyword>
<feature type="domain" description="Reverse transcriptase RNase H-like" evidence="7">
    <location>
        <begin position="48"/>
        <end position="150"/>
    </location>
</feature>
<dbReference type="Gene3D" id="3.10.20.370">
    <property type="match status" value="1"/>
</dbReference>
<name>A0A0C2MUR6_THEKT</name>
<keyword evidence="2" id="KW-0548">Nucleotidyltransferase</keyword>
<dbReference type="Gene3D" id="1.10.340.70">
    <property type="match status" value="1"/>
</dbReference>
<dbReference type="CDD" id="cd09274">
    <property type="entry name" value="RNase_HI_RT_Ty3"/>
    <property type="match status" value="1"/>
</dbReference>
<dbReference type="Pfam" id="PF17917">
    <property type="entry name" value="RT_RNaseH"/>
    <property type="match status" value="1"/>
</dbReference>
<evidence type="ECO:0000256" key="4">
    <source>
        <dbReference type="ARBA" id="ARBA00022759"/>
    </source>
</evidence>
<dbReference type="InterPro" id="IPR050951">
    <property type="entry name" value="Retrovirus_Pol_polyprotein"/>
</dbReference>
<gene>
    <name evidence="8" type="ORF">RF11_06381</name>
</gene>
<dbReference type="Proteomes" id="UP000031668">
    <property type="component" value="Unassembled WGS sequence"/>
</dbReference>
<dbReference type="FunFam" id="3.10.20.370:FF:000001">
    <property type="entry name" value="Retrovirus-related Pol polyprotein from transposon 17.6-like protein"/>
    <property type="match status" value="1"/>
</dbReference>
<keyword evidence="6" id="KW-0695">RNA-directed DNA polymerase</keyword>
<evidence type="ECO:0000256" key="2">
    <source>
        <dbReference type="ARBA" id="ARBA00022695"/>
    </source>
</evidence>
<organism evidence="8 9">
    <name type="scientific">Thelohanellus kitauei</name>
    <name type="common">Myxosporean</name>
    <dbReference type="NCBI Taxonomy" id="669202"/>
    <lineage>
        <taxon>Eukaryota</taxon>
        <taxon>Metazoa</taxon>
        <taxon>Cnidaria</taxon>
        <taxon>Myxozoa</taxon>
        <taxon>Myxosporea</taxon>
        <taxon>Bivalvulida</taxon>
        <taxon>Platysporina</taxon>
        <taxon>Myxobolidae</taxon>
        <taxon>Thelohanellus</taxon>
    </lineage>
</organism>
<dbReference type="InterPro" id="IPR043502">
    <property type="entry name" value="DNA/RNA_pol_sf"/>
</dbReference>
<evidence type="ECO:0000259" key="7">
    <source>
        <dbReference type="Pfam" id="PF17917"/>
    </source>
</evidence>
<evidence type="ECO:0000256" key="6">
    <source>
        <dbReference type="ARBA" id="ARBA00022918"/>
    </source>
</evidence>
<sequence length="259" mass="29833">MNFAAISCKLYDLLRKDLPWIWDEDSDKSFATLKKHLSNLPTLGFPNYSHNFRLACDASDLAVGAQLSQIINGEEIPMAFTSQKLNSAQRKYATIDKEFLALILAVKKFRHYLYGSKFTLVTDHQPLIHIKTMKDPKGRRARWLMELENYDYDIEYIPGKTNSIADSLSRSIAFVSLQLDIDTRKSQSQDPETIKFVEKIKNLQPLTYHIVDSTVFHLGRNGTVPYIPTPLRDTVLDYAHDISEHQGYSKTLNFLRKRC</sequence>
<dbReference type="GO" id="GO:0016787">
    <property type="term" value="F:hydrolase activity"/>
    <property type="evidence" value="ECO:0007669"/>
    <property type="project" value="UniProtKB-KW"/>
</dbReference>
<evidence type="ECO:0000313" key="8">
    <source>
        <dbReference type="EMBL" id="KII65427.1"/>
    </source>
</evidence>
<evidence type="ECO:0000256" key="5">
    <source>
        <dbReference type="ARBA" id="ARBA00022801"/>
    </source>
</evidence>
<protein>
    <submittedName>
        <fullName evidence="8">Retrovirus-related Pol polyprotein from transposon 17.6</fullName>
    </submittedName>
</protein>
<dbReference type="OMA" id="AHDISEH"/>
<keyword evidence="1" id="KW-0808">Transferase</keyword>
<dbReference type="GO" id="GO:0003964">
    <property type="term" value="F:RNA-directed DNA polymerase activity"/>
    <property type="evidence" value="ECO:0007669"/>
    <property type="project" value="UniProtKB-KW"/>
</dbReference>
<accession>A0A0C2MUR6</accession>
<dbReference type="SUPFAM" id="SSF56672">
    <property type="entry name" value="DNA/RNA polymerases"/>
    <property type="match status" value="1"/>
</dbReference>
<dbReference type="EMBL" id="JWZT01003852">
    <property type="protein sequence ID" value="KII65427.1"/>
    <property type="molecule type" value="Genomic_DNA"/>
</dbReference>
<dbReference type="OrthoDB" id="115435at2759"/>
<dbReference type="AlphaFoldDB" id="A0A0C2MUR6"/>
<keyword evidence="5" id="KW-0378">Hydrolase</keyword>
<reference evidence="8 9" key="1">
    <citation type="journal article" date="2014" name="Genome Biol. Evol.">
        <title>The genome of the myxosporean Thelohanellus kitauei shows adaptations to nutrient acquisition within its fish host.</title>
        <authorList>
            <person name="Yang Y."/>
            <person name="Xiong J."/>
            <person name="Zhou Z."/>
            <person name="Huo F."/>
            <person name="Miao W."/>
            <person name="Ran C."/>
            <person name="Liu Y."/>
            <person name="Zhang J."/>
            <person name="Feng J."/>
            <person name="Wang M."/>
            <person name="Wang M."/>
            <person name="Wang L."/>
            <person name="Yao B."/>
        </authorList>
    </citation>
    <scope>NUCLEOTIDE SEQUENCE [LARGE SCALE GENOMIC DNA]</scope>
    <source>
        <strain evidence="8">Wuqing</strain>
    </source>
</reference>